<dbReference type="Gene3D" id="1.20.58.760">
    <property type="entry name" value="Peptidase M41"/>
    <property type="match status" value="1"/>
</dbReference>
<dbReference type="GO" id="GO:0006515">
    <property type="term" value="P:protein quality control for misfolded or incompletely synthesized proteins"/>
    <property type="evidence" value="ECO:0007669"/>
    <property type="project" value="TreeGrafter"/>
</dbReference>
<dbReference type="InterPro" id="IPR003593">
    <property type="entry name" value="AAA+_ATPase"/>
</dbReference>
<dbReference type="PANTHER" id="PTHR23076">
    <property type="entry name" value="METALLOPROTEASE M41 FTSH"/>
    <property type="match status" value="1"/>
</dbReference>
<dbReference type="FunFam" id="1.20.58.760:FF:000001">
    <property type="entry name" value="ATP-dependent zinc metalloprotease FtsH"/>
    <property type="match status" value="1"/>
</dbReference>
<feature type="region of interest" description="Disordered" evidence="13">
    <location>
        <begin position="201"/>
        <end position="246"/>
    </location>
</feature>
<keyword evidence="8" id="KW-0378">Hydrolase</keyword>
<dbReference type="HAMAP" id="MF_01458">
    <property type="entry name" value="FtsH"/>
    <property type="match status" value="1"/>
</dbReference>
<evidence type="ECO:0000256" key="11">
    <source>
        <dbReference type="ARBA" id="ARBA00023049"/>
    </source>
</evidence>
<evidence type="ECO:0000256" key="1">
    <source>
        <dbReference type="ARBA" id="ARBA00001947"/>
    </source>
</evidence>
<gene>
    <name evidence="15" type="ORF">BCR35DRAFT_308996</name>
</gene>
<feature type="domain" description="AAA+ ATPase" evidence="14">
    <location>
        <begin position="400"/>
        <end position="536"/>
    </location>
</feature>
<evidence type="ECO:0000256" key="4">
    <source>
        <dbReference type="ARBA" id="ARBA00010550"/>
    </source>
</evidence>
<evidence type="ECO:0000256" key="9">
    <source>
        <dbReference type="ARBA" id="ARBA00022833"/>
    </source>
</evidence>
<dbReference type="Pfam" id="PF17862">
    <property type="entry name" value="AAA_lid_3"/>
    <property type="match status" value="1"/>
</dbReference>
<dbReference type="FunFam" id="3.40.50.300:FF:000175">
    <property type="entry name" value="ATP-dependent zinc metalloprotease FTSH 4"/>
    <property type="match status" value="1"/>
</dbReference>
<dbReference type="OrthoDB" id="1413014at2759"/>
<comment type="similarity">
    <text evidence="3">In the C-terminal section; belongs to the peptidase M41 family.</text>
</comment>
<feature type="region of interest" description="Disordered" evidence="13">
    <location>
        <begin position="344"/>
        <end position="368"/>
    </location>
</feature>
<dbReference type="CDD" id="cd19501">
    <property type="entry name" value="RecA-like_FtsH"/>
    <property type="match status" value="1"/>
</dbReference>
<keyword evidence="9" id="KW-0862">Zinc</keyword>
<comment type="caution">
    <text evidence="15">The sequence shown here is derived from an EMBL/GenBank/DDBJ whole genome shotgun (WGS) entry which is preliminary data.</text>
</comment>
<keyword evidence="7" id="KW-0547">Nucleotide-binding</keyword>
<dbReference type="STRING" id="106004.A0A1Y2DTD4"/>
<dbReference type="Proteomes" id="UP000193467">
    <property type="component" value="Unassembled WGS sequence"/>
</dbReference>
<dbReference type="PANTHER" id="PTHR23076:SF97">
    <property type="entry name" value="ATP-DEPENDENT ZINC METALLOPROTEASE YME1L1"/>
    <property type="match status" value="1"/>
</dbReference>
<dbReference type="Gene3D" id="1.10.8.60">
    <property type="match status" value="1"/>
</dbReference>
<dbReference type="InterPro" id="IPR000642">
    <property type="entry name" value="Peptidase_M41"/>
</dbReference>
<dbReference type="GO" id="GO:0046872">
    <property type="term" value="F:metal ion binding"/>
    <property type="evidence" value="ECO:0007669"/>
    <property type="project" value="UniProtKB-KW"/>
</dbReference>
<dbReference type="PRINTS" id="PR00830">
    <property type="entry name" value="ENDOLAPTASE"/>
</dbReference>
<dbReference type="SMART" id="SM00382">
    <property type="entry name" value="AAA"/>
    <property type="match status" value="1"/>
</dbReference>
<feature type="compositionally biased region" description="Low complexity" evidence="13">
    <location>
        <begin position="204"/>
        <end position="246"/>
    </location>
</feature>
<evidence type="ECO:0000256" key="8">
    <source>
        <dbReference type="ARBA" id="ARBA00022801"/>
    </source>
</evidence>
<comment type="subcellular location">
    <subcellularLocation>
        <location evidence="2">Membrane</location>
    </subcellularLocation>
</comment>
<feature type="region of interest" description="Disordered" evidence="13">
    <location>
        <begin position="51"/>
        <end position="83"/>
    </location>
</feature>
<feature type="compositionally biased region" description="Low complexity" evidence="13">
    <location>
        <begin position="51"/>
        <end position="70"/>
    </location>
</feature>
<keyword evidence="11" id="KW-0482">Metalloprotease</keyword>
<dbReference type="GO" id="GO:0004222">
    <property type="term" value="F:metalloendopeptidase activity"/>
    <property type="evidence" value="ECO:0007669"/>
    <property type="project" value="InterPro"/>
</dbReference>
<evidence type="ECO:0000256" key="5">
    <source>
        <dbReference type="ARBA" id="ARBA00022670"/>
    </source>
</evidence>
<dbReference type="SUPFAM" id="SSF140990">
    <property type="entry name" value="FtsH protease domain-like"/>
    <property type="match status" value="1"/>
</dbReference>
<evidence type="ECO:0000256" key="3">
    <source>
        <dbReference type="ARBA" id="ARBA00010044"/>
    </source>
</evidence>
<dbReference type="InterPro" id="IPR003960">
    <property type="entry name" value="ATPase_AAA_CS"/>
</dbReference>
<sequence length="809" mass="87016">MSIGPLQARSLARELWRHSSPRFPAKQAQANTLNFNLPSLVRAFSCSPTSAAAPSPFPSRSPRSLSRSAPHQPSPTFPPTQHRSFSLNQAFSRLRVPTLRKRAGEAPQDVDLQRQLFEELLQEDSPAKDKEELIGRWEELTGLWVEGDTKAASEVIKDEQLFQLYLRALAAQAAAAENPSSYFARIHEAPTKRAALLEGEPVVASSQATPAADTTPTSAPSTPATDAPATSPTSTRTPPATPKPTLTPTALVTALFSGPAGRGKGGEAKIVSQGSFGSWTSPFGPAAAASTASEPIRVVVEEAKSPILLRAVRFLFVTALYSFLLLSLLSLLLDSSGILRAGAPQTTPFSPTAAPDPNDTSGRGTSFKDVHGCEEAKTELYEIVEFLKDPERFSKLGGKIPRGVLLTGPPGTGKTLLARAVAGEAGVNFFSASGSEFDEMYVGVGARRIRELFAAARKSAPAIIFIDELDAIGGKRSPRDQHYTKQTLNQLLTELDGFTPGEGVILIGATNFPESLDKALVRPGRFDRHVVVPLPDVRGRMEILKHHMRNIGYDKLQVNISTIARGTIGFSGADLQALVNQAAVKASSDKAPAVRASHFEWAKERIMMGAARKSAFITDEDKLATAYHEGGHALVALYTKGAYPLQSVTVIPRGQALGYTLMLPEMDKNSHSLAEYRAKLDVAMGGRVAEMLIYGKDNVTDGASSDISNATSMASNMVKRFGFSDVIGPVAHTGDPDSPVSPATQAAIESEIRGLIEQAQQRAKDLLTEKHVELERLAKALVEHETLDLHEVRKVIKGERIEKSPLDKL</sequence>
<comment type="cofactor">
    <cofactor evidence="1">
        <name>Zn(2+)</name>
        <dbReference type="ChEBI" id="CHEBI:29105"/>
    </cofactor>
</comment>
<name>A0A1Y2DTD4_9BASI</name>
<evidence type="ECO:0000256" key="7">
    <source>
        <dbReference type="ARBA" id="ARBA00022741"/>
    </source>
</evidence>
<dbReference type="Gene3D" id="3.40.50.300">
    <property type="entry name" value="P-loop containing nucleotide triphosphate hydrolases"/>
    <property type="match status" value="1"/>
</dbReference>
<comment type="similarity">
    <text evidence="4">In the N-terminal section; belongs to the AAA ATPase family.</text>
</comment>
<reference evidence="15 16" key="1">
    <citation type="submission" date="2016-07" db="EMBL/GenBank/DDBJ databases">
        <title>Pervasive Adenine N6-methylation of Active Genes in Fungi.</title>
        <authorList>
            <consortium name="DOE Joint Genome Institute"/>
            <person name="Mondo S.J."/>
            <person name="Dannebaum R.O."/>
            <person name="Kuo R.C."/>
            <person name="Labutti K."/>
            <person name="Haridas S."/>
            <person name="Kuo A."/>
            <person name="Salamov A."/>
            <person name="Ahrendt S.R."/>
            <person name="Lipzen A."/>
            <person name="Sullivan W."/>
            <person name="Andreopoulos W.B."/>
            <person name="Clum A."/>
            <person name="Lindquist E."/>
            <person name="Daum C."/>
            <person name="Ramamoorthy G.K."/>
            <person name="Gryganskyi A."/>
            <person name="Culley D."/>
            <person name="Magnuson J.K."/>
            <person name="James T.Y."/>
            <person name="O'Malley M.A."/>
            <person name="Stajich J.E."/>
            <person name="Spatafora J.W."/>
            <person name="Visel A."/>
            <person name="Grigoriev I.V."/>
        </authorList>
    </citation>
    <scope>NUCLEOTIDE SEQUENCE [LARGE SCALE GENOMIC DNA]</scope>
    <source>
        <strain evidence="15 16">62-1032</strain>
    </source>
</reference>
<dbReference type="FunFam" id="1.10.8.60:FF:000001">
    <property type="entry name" value="ATP-dependent zinc metalloprotease FtsH"/>
    <property type="match status" value="1"/>
</dbReference>
<keyword evidence="10" id="KW-0067">ATP-binding</keyword>
<dbReference type="FunCoup" id="A0A1Y2DTD4">
    <property type="interactions" value="560"/>
</dbReference>
<accession>A0A1Y2DTD4</accession>
<evidence type="ECO:0000313" key="16">
    <source>
        <dbReference type="Proteomes" id="UP000193467"/>
    </source>
</evidence>
<keyword evidence="6" id="KW-0479">Metal-binding</keyword>
<dbReference type="GO" id="GO:0005743">
    <property type="term" value="C:mitochondrial inner membrane"/>
    <property type="evidence" value="ECO:0007669"/>
    <property type="project" value="TreeGrafter"/>
</dbReference>
<dbReference type="InterPro" id="IPR005936">
    <property type="entry name" value="FtsH"/>
</dbReference>
<evidence type="ECO:0000259" key="14">
    <source>
        <dbReference type="SMART" id="SM00382"/>
    </source>
</evidence>
<dbReference type="PROSITE" id="PS00674">
    <property type="entry name" value="AAA"/>
    <property type="match status" value="1"/>
</dbReference>
<dbReference type="InterPro" id="IPR027417">
    <property type="entry name" value="P-loop_NTPase"/>
</dbReference>
<dbReference type="GO" id="GO:0016887">
    <property type="term" value="F:ATP hydrolysis activity"/>
    <property type="evidence" value="ECO:0007669"/>
    <property type="project" value="InterPro"/>
</dbReference>
<dbReference type="InParanoid" id="A0A1Y2DTD4"/>
<keyword evidence="5" id="KW-0645">Protease</keyword>
<dbReference type="InterPro" id="IPR041569">
    <property type="entry name" value="AAA_lid_3"/>
</dbReference>
<dbReference type="AlphaFoldDB" id="A0A1Y2DTD4"/>
<keyword evidence="12" id="KW-0472">Membrane</keyword>
<evidence type="ECO:0000256" key="10">
    <source>
        <dbReference type="ARBA" id="ARBA00022840"/>
    </source>
</evidence>
<protein>
    <submittedName>
        <fullName evidence="15">Peptidase family M41-domain-containing protein</fullName>
    </submittedName>
</protein>
<evidence type="ECO:0000313" key="15">
    <source>
        <dbReference type="EMBL" id="ORY61915.1"/>
    </source>
</evidence>
<keyword evidence="16" id="KW-1185">Reference proteome</keyword>
<dbReference type="Pfam" id="PF01434">
    <property type="entry name" value="Peptidase_M41"/>
    <property type="match status" value="1"/>
</dbReference>
<evidence type="ECO:0000256" key="12">
    <source>
        <dbReference type="ARBA" id="ARBA00023136"/>
    </source>
</evidence>
<dbReference type="GO" id="GO:0007005">
    <property type="term" value="P:mitochondrion organization"/>
    <property type="evidence" value="ECO:0007669"/>
    <property type="project" value="TreeGrafter"/>
</dbReference>
<dbReference type="GO" id="GO:0004176">
    <property type="term" value="F:ATP-dependent peptidase activity"/>
    <property type="evidence" value="ECO:0007669"/>
    <property type="project" value="InterPro"/>
</dbReference>
<evidence type="ECO:0000256" key="6">
    <source>
        <dbReference type="ARBA" id="ARBA00022723"/>
    </source>
</evidence>
<dbReference type="Pfam" id="PF00004">
    <property type="entry name" value="AAA"/>
    <property type="match status" value="1"/>
</dbReference>
<organism evidence="15 16">
    <name type="scientific">Leucosporidium creatinivorum</name>
    <dbReference type="NCBI Taxonomy" id="106004"/>
    <lineage>
        <taxon>Eukaryota</taxon>
        <taxon>Fungi</taxon>
        <taxon>Dikarya</taxon>
        <taxon>Basidiomycota</taxon>
        <taxon>Pucciniomycotina</taxon>
        <taxon>Microbotryomycetes</taxon>
        <taxon>Leucosporidiales</taxon>
        <taxon>Leucosporidium</taxon>
    </lineage>
</organism>
<proteinExistence type="inferred from homology"/>
<dbReference type="InterPro" id="IPR003959">
    <property type="entry name" value="ATPase_AAA_core"/>
</dbReference>
<dbReference type="EMBL" id="MCGR01000071">
    <property type="protein sequence ID" value="ORY61915.1"/>
    <property type="molecule type" value="Genomic_DNA"/>
</dbReference>
<evidence type="ECO:0000256" key="2">
    <source>
        <dbReference type="ARBA" id="ARBA00004370"/>
    </source>
</evidence>
<dbReference type="InterPro" id="IPR037219">
    <property type="entry name" value="Peptidase_M41-like"/>
</dbReference>
<dbReference type="GO" id="GO:0005524">
    <property type="term" value="F:ATP binding"/>
    <property type="evidence" value="ECO:0007669"/>
    <property type="project" value="UniProtKB-KW"/>
</dbReference>
<evidence type="ECO:0000256" key="13">
    <source>
        <dbReference type="SAM" id="MobiDB-lite"/>
    </source>
</evidence>
<dbReference type="SUPFAM" id="SSF52540">
    <property type="entry name" value="P-loop containing nucleoside triphosphate hydrolases"/>
    <property type="match status" value="1"/>
</dbReference>